<gene>
    <name evidence="1" type="ORF">PY03144</name>
</gene>
<comment type="caution">
    <text evidence="1">The sequence shown here is derived from an EMBL/GenBank/DDBJ whole genome shotgun (WGS) entry which is preliminary data.</text>
</comment>
<proteinExistence type="predicted"/>
<dbReference type="EMBL" id="AABL01000887">
    <property type="protein sequence ID" value="EAA22684.1"/>
    <property type="molecule type" value="Genomic_DNA"/>
</dbReference>
<evidence type="ECO:0000313" key="2">
    <source>
        <dbReference type="Proteomes" id="UP000008553"/>
    </source>
</evidence>
<protein>
    <submittedName>
        <fullName evidence="1">Uncharacterized protein</fullName>
    </submittedName>
</protein>
<dbReference type="Proteomes" id="UP000008553">
    <property type="component" value="Unassembled WGS sequence"/>
</dbReference>
<dbReference type="AlphaFoldDB" id="Q7RJW1"/>
<name>Q7RJW1_PLAYO</name>
<accession>Q7RJW1</accession>
<organism evidence="1 2">
    <name type="scientific">Plasmodium yoelii yoelii</name>
    <dbReference type="NCBI Taxonomy" id="73239"/>
    <lineage>
        <taxon>Eukaryota</taxon>
        <taxon>Sar</taxon>
        <taxon>Alveolata</taxon>
        <taxon>Apicomplexa</taxon>
        <taxon>Aconoidasida</taxon>
        <taxon>Haemosporida</taxon>
        <taxon>Plasmodiidae</taxon>
        <taxon>Plasmodium</taxon>
        <taxon>Plasmodium (Vinckeia)</taxon>
    </lineage>
</organism>
<dbReference type="PaxDb" id="73239-Q7RJW1"/>
<keyword evidence="2" id="KW-1185">Reference proteome</keyword>
<reference evidence="1 2" key="1">
    <citation type="journal article" date="2002" name="Nature">
        <title>Genome sequence and comparative analysis of the model rodent malaria parasite Plasmodium yoelii yoelii.</title>
        <authorList>
            <person name="Carlton J.M."/>
            <person name="Angiuoli S.V."/>
            <person name="Suh B.B."/>
            <person name="Kooij T.W."/>
            <person name="Pertea M."/>
            <person name="Silva J.C."/>
            <person name="Ermolaeva M.D."/>
            <person name="Allen J.E."/>
            <person name="Selengut J.D."/>
            <person name="Koo H.L."/>
            <person name="Peterson J.D."/>
            <person name="Pop M."/>
            <person name="Kosack D.S."/>
            <person name="Shumway M.F."/>
            <person name="Bidwell S.L."/>
            <person name="Shallom S.J."/>
            <person name="van Aken S.E."/>
            <person name="Riedmuller S.B."/>
            <person name="Feldblyum T.V."/>
            <person name="Cho J.K."/>
            <person name="Quackenbush J."/>
            <person name="Sedegah M."/>
            <person name="Shoaibi A."/>
            <person name="Cummings L.M."/>
            <person name="Florens L."/>
            <person name="Yates J.R."/>
            <person name="Raine J.D."/>
            <person name="Sinden R.E."/>
            <person name="Harris M.A."/>
            <person name="Cunningham D.A."/>
            <person name="Preiser P.R."/>
            <person name="Bergman L.W."/>
            <person name="Vaidya A.B."/>
            <person name="van Lin L.H."/>
            <person name="Janse C.J."/>
            <person name="Waters A.P."/>
            <person name="Smith H.O."/>
            <person name="White O.R."/>
            <person name="Salzberg S.L."/>
            <person name="Venter J.C."/>
            <person name="Fraser C.M."/>
            <person name="Hoffman S.L."/>
            <person name="Gardner M.J."/>
            <person name="Carucci D.J."/>
        </authorList>
    </citation>
    <scope>NUCLEOTIDE SEQUENCE [LARGE SCALE GENOMIC DNA]</scope>
    <source>
        <strain evidence="1 2">17XNL</strain>
    </source>
</reference>
<dbReference type="InParanoid" id="Q7RJW1"/>
<evidence type="ECO:0000313" key="1">
    <source>
        <dbReference type="EMBL" id="EAA22684.1"/>
    </source>
</evidence>
<sequence length="95" mass="11195">MLKDIKFMSPSLLHLLLYHSFASLHVKIKFISQFQEKVYTTVMSYSNETLLNRIQTMYDNNTFFSMSLKMQNLHFSNHGEPYLLQNIGLDSSKVR</sequence>